<evidence type="ECO:0000313" key="2">
    <source>
        <dbReference type="Proteomes" id="UP001056120"/>
    </source>
</evidence>
<protein>
    <submittedName>
        <fullName evidence="1">Uncharacterized protein</fullName>
    </submittedName>
</protein>
<organism evidence="1 2">
    <name type="scientific">Smallanthus sonchifolius</name>
    <dbReference type="NCBI Taxonomy" id="185202"/>
    <lineage>
        <taxon>Eukaryota</taxon>
        <taxon>Viridiplantae</taxon>
        <taxon>Streptophyta</taxon>
        <taxon>Embryophyta</taxon>
        <taxon>Tracheophyta</taxon>
        <taxon>Spermatophyta</taxon>
        <taxon>Magnoliopsida</taxon>
        <taxon>eudicotyledons</taxon>
        <taxon>Gunneridae</taxon>
        <taxon>Pentapetalae</taxon>
        <taxon>asterids</taxon>
        <taxon>campanulids</taxon>
        <taxon>Asterales</taxon>
        <taxon>Asteraceae</taxon>
        <taxon>Asteroideae</taxon>
        <taxon>Heliantheae alliance</taxon>
        <taxon>Millerieae</taxon>
        <taxon>Smallanthus</taxon>
    </lineage>
</organism>
<comment type="caution">
    <text evidence="1">The sequence shown here is derived from an EMBL/GenBank/DDBJ whole genome shotgun (WGS) entry which is preliminary data.</text>
</comment>
<sequence>MNDDYNCEQTNPEGGTEAVSQGQSFYMTSRFMRKSIRRTWITWAGINKLNEYLDKLLLLHALSLFCNNLLASMQFFIFLHRPSKKLVLQTVHWQAFMLDLPILQ</sequence>
<dbReference type="EMBL" id="CM042046">
    <property type="protein sequence ID" value="KAI3676124.1"/>
    <property type="molecule type" value="Genomic_DNA"/>
</dbReference>
<reference evidence="1 2" key="2">
    <citation type="journal article" date="2022" name="Mol. Ecol. Resour.">
        <title>The genomes of chicory, endive, great burdock and yacon provide insights into Asteraceae paleo-polyploidization history and plant inulin production.</title>
        <authorList>
            <person name="Fan W."/>
            <person name="Wang S."/>
            <person name="Wang H."/>
            <person name="Wang A."/>
            <person name="Jiang F."/>
            <person name="Liu H."/>
            <person name="Zhao H."/>
            <person name="Xu D."/>
            <person name="Zhang Y."/>
        </authorList>
    </citation>
    <scope>NUCLEOTIDE SEQUENCE [LARGE SCALE GENOMIC DNA]</scope>
    <source>
        <strain evidence="2">cv. Yunnan</strain>
        <tissue evidence="1">Leaves</tissue>
    </source>
</reference>
<dbReference type="Proteomes" id="UP001056120">
    <property type="component" value="Linkage Group LG29"/>
</dbReference>
<proteinExistence type="predicted"/>
<name>A0ACB8XXR4_9ASTR</name>
<keyword evidence="2" id="KW-1185">Reference proteome</keyword>
<evidence type="ECO:0000313" key="1">
    <source>
        <dbReference type="EMBL" id="KAI3676124.1"/>
    </source>
</evidence>
<gene>
    <name evidence="1" type="ORF">L1987_85723</name>
</gene>
<reference evidence="2" key="1">
    <citation type="journal article" date="2022" name="Mol. Ecol. Resour.">
        <title>The genomes of chicory, endive, great burdock and yacon provide insights into Asteraceae palaeo-polyploidization history and plant inulin production.</title>
        <authorList>
            <person name="Fan W."/>
            <person name="Wang S."/>
            <person name="Wang H."/>
            <person name="Wang A."/>
            <person name="Jiang F."/>
            <person name="Liu H."/>
            <person name="Zhao H."/>
            <person name="Xu D."/>
            <person name="Zhang Y."/>
        </authorList>
    </citation>
    <scope>NUCLEOTIDE SEQUENCE [LARGE SCALE GENOMIC DNA]</scope>
    <source>
        <strain evidence="2">cv. Yunnan</strain>
    </source>
</reference>
<accession>A0ACB8XXR4</accession>